<evidence type="ECO:0000313" key="3">
    <source>
        <dbReference type="Proteomes" id="UP000603227"/>
    </source>
</evidence>
<reference evidence="2" key="1">
    <citation type="journal article" date="2014" name="Int. J. Syst. Evol. Microbiol.">
        <title>Complete genome sequence of Corynebacterium casei LMG S-19264T (=DSM 44701T), isolated from a smear-ripened cheese.</title>
        <authorList>
            <consortium name="US DOE Joint Genome Institute (JGI-PGF)"/>
            <person name="Walter F."/>
            <person name="Albersmeier A."/>
            <person name="Kalinowski J."/>
            <person name="Ruckert C."/>
        </authorList>
    </citation>
    <scope>NUCLEOTIDE SEQUENCE</scope>
    <source>
        <strain evidence="2">CGMCC 4.7403</strain>
    </source>
</reference>
<feature type="region of interest" description="Disordered" evidence="1">
    <location>
        <begin position="1"/>
        <end position="31"/>
    </location>
</feature>
<reference evidence="2" key="2">
    <citation type="submission" date="2020-09" db="EMBL/GenBank/DDBJ databases">
        <authorList>
            <person name="Sun Q."/>
            <person name="Zhou Y."/>
        </authorList>
    </citation>
    <scope>NUCLEOTIDE SEQUENCE</scope>
    <source>
        <strain evidence="2">CGMCC 4.7403</strain>
    </source>
</reference>
<dbReference type="EMBL" id="BNAT01000047">
    <property type="protein sequence ID" value="GHE58612.1"/>
    <property type="molecule type" value="Genomic_DNA"/>
</dbReference>
<proteinExistence type="predicted"/>
<accession>A0A918ZME3</accession>
<gene>
    <name evidence="2" type="ORF">GCM10017771_81640</name>
</gene>
<evidence type="ECO:0000313" key="2">
    <source>
        <dbReference type="EMBL" id="GHE58612.1"/>
    </source>
</evidence>
<evidence type="ECO:0000256" key="1">
    <source>
        <dbReference type="SAM" id="MobiDB-lite"/>
    </source>
</evidence>
<comment type="caution">
    <text evidence="2">The sequence shown here is derived from an EMBL/GenBank/DDBJ whole genome shotgun (WGS) entry which is preliminary data.</text>
</comment>
<dbReference type="AlphaFoldDB" id="A0A918ZME3"/>
<name>A0A918ZME3_9ACTN</name>
<feature type="compositionally biased region" description="Basic and acidic residues" evidence="1">
    <location>
        <begin position="7"/>
        <end position="17"/>
    </location>
</feature>
<keyword evidence="3" id="KW-1185">Reference proteome</keyword>
<organism evidence="2 3">
    <name type="scientific">Streptomyces capitiformicae</name>
    <dbReference type="NCBI Taxonomy" id="2014920"/>
    <lineage>
        <taxon>Bacteria</taxon>
        <taxon>Bacillati</taxon>
        <taxon>Actinomycetota</taxon>
        <taxon>Actinomycetes</taxon>
        <taxon>Kitasatosporales</taxon>
        <taxon>Streptomycetaceae</taxon>
        <taxon>Streptomyces</taxon>
    </lineage>
</organism>
<protein>
    <submittedName>
        <fullName evidence="2">Uncharacterized protein</fullName>
    </submittedName>
</protein>
<dbReference type="Proteomes" id="UP000603227">
    <property type="component" value="Unassembled WGS sequence"/>
</dbReference>
<sequence length="72" mass="8033">MCSWDLRAGEGRGEEPPPLRGRSAPSLGRRDAHVTARDTLDMWRAATHHGRSRKARDIVRIAWTDTVATLLA</sequence>